<protein>
    <recommendedName>
        <fullName evidence="2">Protein kinase domain-containing protein</fullName>
    </recommendedName>
</protein>
<evidence type="ECO:0000313" key="3">
    <source>
        <dbReference type="EMBL" id="CAD8524321.1"/>
    </source>
</evidence>
<dbReference type="PANTHER" id="PTHR21064">
    <property type="entry name" value="AMINOGLYCOSIDE PHOSPHOTRANSFERASE DOMAIN-CONTAINING PROTEIN-RELATED"/>
    <property type="match status" value="1"/>
</dbReference>
<reference evidence="3" key="1">
    <citation type="submission" date="2021-01" db="EMBL/GenBank/DDBJ databases">
        <authorList>
            <person name="Corre E."/>
            <person name="Pelletier E."/>
            <person name="Niang G."/>
            <person name="Scheremetjew M."/>
            <person name="Finn R."/>
            <person name="Kale V."/>
            <person name="Holt S."/>
            <person name="Cochrane G."/>
            <person name="Meng A."/>
            <person name="Brown T."/>
            <person name="Cohen L."/>
        </authorList>
    </citation>
    <scope>NUCLEOTIDE SEQUENCE</scope>
    <source>
        <strain evidence="3">RCC1130</strain>
    </source>
</reference>
<dbReference type="InterPro" id="IPR002575">
    <property type="entry name" value="Aminoglycoside_PTrfase"/>
</dbReference>
<dbReference type="GO" id="GO:0004672">
    <property type="term" value="F:protein kinase activity"/>
    <property type="evidence" value="ECO:0007669"/>
    <property type="project" value="InterPro"/>
</dbReference>
<comment type="similarity">
    <text evidence="1">Belongs to the pseudomonas-type ThrB family.</text>
</comment>
<dbReference type="GO" id="GO:0019202">
    <property type="term" value="F:amino acid kinase activity"/>
    <property type="evidence" value="ECO:0007669"/>
    <property type="project" value="TreeGrafter"/>
</dbReference>
<dbReference type="SUPFAM" id="SSF56112">
    <property type="entry name" value="Protein kinase-like (PK-like)"/>
    <property type="match status" value="1"/>
</dbReference>
<evidence type="ECO:0000259" key="2">
    <source>
        <dbReference type="PROSITE" id="PS50011"/>
    </source>
</evidence>
<gene>
    <name evidence="3" type="ORF">CLEP1334_LOCUS1044</name>
</gene>
<dbReference type="Pfam" id="PF01636">
    <property type="entry name" value="APH"/>
    <property type="match status" value="1"/>
</dbReference>
<proteinExistence type="inferred from homology"/>
<dbReference type="GO" id="GO:0005524">
    <property type="term" value="F:ATP binding"/>
    <property type="evidence" value="ECO:0007669"/>
    <property type="project" value="InterPro"/>
</dbReference>
<dbReference type="PANTHER" id="PTHR21064:SF6">
    <property type="entry name" value="AMINOGLYCOSIDE PHOSPHOTRANSFERASE DOMAIN-CONTAINING PROTEIN"/>
    <property type="match status" value="1"/>
</dbReference>
<dbReference type="PROSITE" id="PS50011">
    <property type="entry name" value="PROTEIN_KINASE_DOM"/>
    <property type="match status" value="1"/>
</dbReference>
<organism evidence="3">
    <name type="scientific">Calcidiscus leptoporus</name>
    <dbReference type="NCBI Taxonomy" id="127549"/>
    <lineage>
        <taxon>Eukaryota</taxon>
        <taxon>Haptista</taxon>
        <taxon>Haptophyta</taxon>
        <taxon>Prymnesiophyceae</taxon>
        <taxon>Coccolithales</taxon>
        <taxon>Calcidiscaceae</taxon>
        <taxon>Calcidiscus</taxon>
    </lineage>
</organism>
<accession>A0A7S0IK37</accession>
<dbReference type="InterPro" id="IPR011009">
    <property type="entry name" value="Kinase-like_dom_sf"/>
</dbReference>
<evidence type="ECO:0000256" key="1">
    <source>
        <dbReference type="ARBA" id="ARBA00038240"/>
    </source>
</evidence>
<dbReference type="AlphaFoldDB" id="A0A7S0IK37"/>
<feature type="domain" description="Protein kinase" evidence="2">
    <location>
        <begin position="1"/>
        <end position="110"/>
    </location>
</feature>
<dbReference type="InterPro" id="IPR050249">
    <property type="entry name" value="Pseudomonas-type_ThrB"/>
</dbReference>
<name>A0A7S0IK37_9EUKA</name>
<dbReference type="InterPro" id="IPR000719">
    <property type="entry name" value="Prot_kinase_dom"/>
</dbReference>
<dbReference type="Gene3D" id="3.90.1200.10">
    <property type="match status" value="1"/>
</dbReference>
<sequence length="110" mass="11777">MREHAQQVAPALARCKQGMLHGDFNDENVLVDGEQMVGLLDFGDALRGAFVQDVAITIAYAVQHDRIPNLPLAAAIVRGYANRRAAAGRCPCSEEASGSVSYACQASHHD</sequence>
<dbReference type="EMBL" id="HBER01001969">
    <property type="protein sequence ID" value="CAD8524321.1"/>
    <property type="molecule type" value="Transcribed_RNA"/>
</dbReference>